<evidence type="ECO:0000313" key="2">
    <source>
        <dbReference type="EMBL" id="MBB4867712.1"/>
    </source>
</evidence>
<feature type="transmembrane region" description="Helical" evidence="1">
    <location>
        <begin position="164"/>
        <end position="184"/>
    </location>
</feature>
<dbReference type="SUPFAM" id="SSF52540">
    <property type="entry name" value="P-loop containing nucleoside triphosphate hydrolases"/>
    <property type="match status" value="1"/>
</dbReference>
<sequence length="719" mass="79602">MGRSLNRQRGAVRVKRLLFIATVTFLLFSAVLAPRLNPFTRDSALGNEAFEQFFGEMTSWRTALMQAQQVEGHWPEDIQAHAPPLREPILQVVSPQPQRLVMTVEDRAELGVLAGKQVIVDMPPNSSEWSCRPGDPPIPERYLMSSCLVRDDAAPADNPLVESLRWLLIVCVLLFVIAGLLLLFRHPLLGPVQLRPQRLLDTDPADLRQLDRLLGLLGRRRATLRAAGVDAPSWQQALDYAGAEAEQRAQALALALGASCQVSWGWSLPGRVFEWKLPDAVPVSLDRCLVYLPAPDQHDGQIVQHLRTVNAGIDVMLVLAKTGQPQLLKYCADTANLCVAIEPGEQTRWLLGGNAGELLLRVLAAQLRLTRISPYQTRGGVVRASSFFGRDQLLARVLGREPANYLVVGGRQLGKSSLLKAVQRRLEDHPQMVCHYVSLRDHRLSPRLALQFGLAAETPLDAIIAHISTRQVGKRLFLLIDEADLFFRDEAANGYPQLSTLRALSEEGRCWFMLAGFWDLYATAVLDYQSPLRNFGEVLTIGALERQACRELASVPLASLRLGFASDTLLEDLVDASGQRANLVAILCQECLEALPPGARVIERLQLKGALASQAVQDALAGWGRLSQDEAACRLDRIIVYHTAQHGSTSLARLLELFGEQTDAVALKESLARLQLAFVLKRRDEGYEFAVPLFAGQFESAELPLLLRHELSNRPRATR</sequence>
<accession>A0A7W7P5W1</accession>
<protein>
    <submittedName>
        <fullName evidence="2">Uncharacterized protein</fullName>
    </submittedName>
</protein>
<keyword evidence="1" id="KW-1133">Transmembrane helix</keyword>
<dbReference type="RefSeq" id="WP_184597516.1">
    <property type="nucleotide sequence ID" value="NZ_JACHLI010000046.1"/>
</dbReference>
<proteinExistence type="predicted"/>
<evidence type="ECO:0000256" key="1">
    <source>
        <dbReference type="SAM" id="Phobius"/>
    </source>
</evidence>
<keyword evidence="1" id="KW-0472">Membrane</keyword>
<keyword evidence="1" id="KW-0812">Transmembrane</keyword>
<evidence type="ECO:0000313" key="3">
    <source>
        <dbReference type="Proteomes" id="UP000566995"/>
    </source>
</evidence>
<dbReference type="InterPro" id="IPR027417">
    <property type="entry name" value="P-loop_NTPase"/>
</dbReference>
<organism evidence="2 3">
    <name type="scientific">Pseudomonas nitroreducens</name>
    <dbReference type="NCBI Taxonomy" id="46680"/>
    <lineage>
        <taxon>Bacteria</taxon>
        <taxon>Pseudomonadati</taxon>
        <taxon>Pseudomonadota</taxon>
        <taxon>Gammaproteobacteria</taxon>
        <taxon>Pseudomonadales</taxon>
        <taxon>Pseudomonadaceae</taxon>
        <taxon>Pseudomonas</taxon>
    </lineage>
</organism>
<name>A0A7W7P5W1_PSENT</name>
<gene>
    <name evidence="2" type="ORF">HNP46_006631</name>
</gene>
<dbReference type="Proteomes" id="UP000566995">
    <property type="component" value="Unassembled WGS sequence"/>
</dbReference>
<reference evidence="2 3" key="1">
    <citation type="submission" date="2020-08" db="EMBL/GenBank/DDBJ databases">
        <title>Functional genomics of gut bacteria from endangered species of beetles.</title>
        <authorList>
            <person name="Carlos-Shanley C."/>
        </authorList>
    </citation>
    <scope>NUCLEOTIDE SEQUENCE [LARGE SCALE GENOMIC DNA]</scope>
    <source>
        <strain evidence="2 3">S00179</strain>
    </source>
</reference>
<comment type="caution">
    <text evidence="2">The sequence shown here is derived from an EMBL/GenBank/DDBJ whole genome shotgun (WGS) entry which is preliminary data.</text>
</comment>
<dbReference type="EMBL" id="JACHLI010000046">
    <property type="protein sequence ID" value="MBB4867712.1"/>
    <property type="molecule type" value="Genomic_DNA"/>
</dbReference>
<dbReference type="AlphaFoldDB" id="A0A7W7P5W1"/>